<organism evidence="1">
    <name type="scientific">bioreactor metagenome</name>
    <dbReference type="NCBI Taxonomy" id="1076179"/>
    <lineage>
        <taxon>unclassified sequences</taxon>
        <taxon>metagenomes</taxon>
        <taxon>ecological metagenomes</taxon>
    </lineage>
</organism>
<accession>A0A645FBP5</accession>
<gene>
    <name evidence="1" type="ORF">SDC9_159093</name>
</gene>
<reference evidence="1" key="1">
    <citation type="submission" date="2019-08" db="EMBL/GenBank/DDBJ databases">
        <authorList>
            <person name="Kucharzyk K."/>
            <person name="Murdoch R.W."/>
            <person name="Higgins S."/>
            <person name="Loffler F."/>
        </authorList>
    </citation>
    <scope>NUCLEOTIDE SEQUENCE</scope>
</reference>
<proteinExistence type="predicted"/>
<evidence type="ECO:0000313" key="1">
    <source>
        <dbReference type="EMBL" id="MPN11785.1"/>
    </source>
</evidence>
<protein>
    <submittedName>
        <fullName evidence="1">Uncharacterized protein</fullName>
    </submittedName>
</protein>
<dbReference type="EMBL" id="VSSQ01058046">
    <property type="protein sequence ID" value="MPN11785.1"/>
    <property type="molecule type" value="Genomic_DNA"/>
</dbReference>
<dbReference type="AlphaFoldDB" id="A0A645FBP5"/>
<name>A0A645FBP5_9ZZZZ</name>
<sequence>MPRNPGSHAGIRLIGNQLIELLIKVLEVNHPAAELLIDAGMFDVVFVETFHPVNQCFIRRDAQAGLEDFVGPSDGFRDAREIEESNVRAGAAAVIGEEKVISLDVVLVDGFFDQAHAKDVREKGVILFGAACDGGDVVDSS</sequence>
<comment type="caution">
    <text evidence="1">The sequence shown here is derived from an EMBL/GenBank/DDBJ whole genome shotgun (WGS) entry which is preliminary data.</text>
</comment>